<dbReference type="AlphaFoldDB" id="A0A7J5ZL38"/>
<feature type="chain" id="PRO_5029494040" description="Transmembrane protein 154" evidence="3">
    <location>
        <begin position="41"/>
        <end position="248"/>
    </location>
</feature>
<evidence type="ECO:0000256" key="2">
    <source>
        <dbReference type="SAM" id="Phobius"/>
    </source>
</evidence>
<feature type="region of interest" description="Disordered" evidence="1">
    <location>
        <begin position="186"/>
        <end position="213"/>
    </location>
</feature>
<feature type="region of interest" description="Disordered" evidence="1">
    <location>
        <begin position="108"/>
        <end position="150"/>
    </location>
</feature>
<protein>
    <recommendedName>
        <fullName evidence="6">Transmembrane protein 154</fullName>
    </recommendedName>
</protein>
<dbReference type="Pfam" id="PF15102">
    <property type="entry name" value="TMEM154"/>
    <property type="match status" value="1"/>
</dbReference>
<feature type="transmembrane region" description="Helical" evidence="2">
    <location>
        <begin position="158"/>
        <end position="182"/>
    </location>
</feature>
<accession>A0A7J5ZL38</accession>
<feature type="compositionally biased region" description="Acidic residues" evidence="1">
    <location>
        <begin position="192"/>
        <end position="205"/>
    </location>
</feature>
<comment type="caution">
    <text evidence="4">The sequence shown here is derived from an EMBL/GenBank/DDBJ whole genome shotgun (WGS) entry which is preliminary data.</text>
</comment>
<evidence type="ECO:0000313" key="5">
    <source>
        <dbReference type="Proteomes" id="UP000593565"/>
    </source>
</evidence>
<keyword evidence="2" id="KW-0812">Transmembrane</keyword>
<evidence type="ECO:0000256" key="1">
    <source>
        <dbReference type="SAM" id="MobiDB-lite"/>
    </source>
</evidence>
<keyword evidence="5" id="KW-1185">Reference proteome</keyword>
<sequence>MSVSAQSKGPYWQQGLWEMTPDVLLLILALTACLTESVHCEEADGSGAQTQSTEEWISLYVTITHTTTVTSVTLNNDITVHIQEEQDSGGIETQALVTLEQNSTTMRIPNVTHTKTTREVKRKSVPKSSVDDTTVAPPEQNNTSPEDTEQQENDLQTVFIIIAVCLILVLVLSVIMAGILIARRRRKQNTTDPEEDDPYLDDEDGEKVPMPMFEDDMPSVMELEMEDFEKWMIKDALGQNEMKQMRMR</sequence>
<gene>
    <name evidence="4" type="ORF">AMELA_G00272620</name>
</gene>
<dbReference type="PANTHER" id="PTHR36526">
    <property type="entry name" value="TRANSMEMBRANE PROTEIN 154"/>
    <property type="match status" value="1"/>
</dbReference>
<evidence type="ECO:0000256" key="3">
    <source>
        <dbReference type="SAM" id="SignalP"/>
    </source>
</evidence>
<name>A0A7J5ZL38_AMEME</name>
<dbReference type="InterPro" id="IPR053087">
    <property type="entry name" value="TMEM154-like"/>
</dbReference>
<organism evidence="4 5">
    <name type="scientific">Ameiurus melas</name>
    <name type="common">Black bullhead</name>
    <name type="synonym">Silurus melas</name>
    <dbReference type="NCBI Taxonomy" id="219545"/>
    <lineage>
        <taxon>Eukaryota</taxon>
        <taxon>Metazoa</taxon>
        <taxon>Chordata</taxon>
        <taxon>Craniata</taxon>
        <taxon>Vertebrata</taxon>
        <taxon>Euteleostomi</taxon>
        <taxon>Actinopterygii</taxon>
        <taxon>Neopterygii</taxon>
        <taxon>Teleostei</taxon>
        <taxon>Ostariophysi</taxon>
        <taxon>Siluriformes</taxon>
        <taxon>Ictaluridae</taxon>
        <taxon>Ameiurus</taxon>
    </lineage>
</organism>
<dbReference type="InterPro" id="IPR028064">
    <property type="entry name" value="TMEM154"/>
</dbReference>
<reference evidence="4 5" key="1">
    <citation type="submission" date="2020-02" db="EMBL/GenBank/DDBJ databases">
        <title>A chromosome-scale genome assembly of the black bullhead catfish (Ameiurus melas).</title>
        <authorList>
            <person name="Wen M."/>
            <person name="Zham M."/>
            <person name="Cabau C."/>
            <person name="Klopp C."/>
            <person name="Donnadieu C."/>
            <person name="Roques C."/>
            <person name="Bouchez O."/>
            <person name="Lampietro C."/>
            <person name="Jouanno E."/>
            <person name="Herpin A."/>
            <person name="Louis A."/>
            <person name="Berthelot C."/>
            <person name="Parey E."/>
            <person name="Roest-Crollius H."/>
            <person name="Braasch I."/>
            <person name="Postlethwait J."/>
            <person name="Robinson-Rechavi M."/>
            <person name="Echchiki A."/>
            <person name="Begum T."/>
            <person name="Montfort J."/>
            <person name="Schartl M."/>
            <person name="Bobe J."/>
            <person name="Guiguen Y."/>
        </authorList>
    </citation>
    <scope>NUCLEOTIDE SEQUENCE [LARGE SCALE GENOMIC DNA]</scope>
    <source>
        <strain evidence="4">M_S1</strain>
        <tissue evidence="4">Blood</tissue>
    </source>
</reference>
<dbReference type="PANTHER" id="PTHR36526:SF1">
    <property type="entry name" value="TRANSMEMBRANE PROTEIN 154"/>
    <property type="match status" value="1"/>
</dbReference>
<evidence type="ECO:0000313" key="4">
    <source>
        <dbReference type="EMBL" id="KAF4071394.1"/>
    </source>
</evidence>
<proteinExistence type="predicted"/>
<evidence type="ECO:0008006" key="6">
    <source>
        <dbReference type="Google" id="ProtNLM"/>
    </source>
</evidence>
<dbReference type="EMBL" id="JAAGNN010000027">
    <property type="protein sequence ID" value="KAF4071394.1"/>
    <property type="molecule type" value="Genomic_DNA"/>
</dbReference>
<keyword evidence="3" id="KW-0732">Signal</keyword>
<dbReference type="Proteomes" id="UP000593565">
    <property type="component" value="Unassembled WGS sequence"/>
</dbReference>
<keyword evidence="2" id="KW-1133">Transmembrane helix</keyword>
<feature type="signal peptide" evidence="3">
    <location>
        <begin position="1"/>
        <end position="40"/>
    </location>
</feature>
<keyword evidence="2" id="KW-0472">Membrane</keyword>